<organism evidence="2 3">
    <name type="scientific">Fasciolopsis buskii</name>
    <dbReference type="NCBI Taxonomy" id="27845"/>
    <lineage>
        <taxon>Eukaryota</taxon>
        <taxon>Metazoa</taxon>
        <taxon>Spiralia</taxon>
        <taxon>Lophotrochozoa</taxon>
        <taxon>Platyhelminthes</taxon>
        <taxon>Trematoda</taxon>
        <taxon>Digenea</taxon>
        <taxon>Plagiorchiida</taxon>
        <taxon>Echinostomata</taxon>
        <taxon>Echinostomatoidea</taxon>
        <taxon>Fasciolidae</taxon>
        <taxon>Fasciolopsis</taxon>
    </lineage>
</organism>
<feature type="region of interest" description="Disordered" evidence="1">
    <location>
        <begin position="1"/>
        <end position="60"/>
    </location>
</feature>
<name>A0A8E0VG01_9TREM</name>
<comment type="caution">
    <text evidence="2">The sequence shown here is derived from an EMBL/GenBank/DDBJ whole genome shotgun (WGS) entry which is preliminary data.</text>
</comment>
<sequence>MSETPEQSGLTSATMETDLNFAGSETSTTPIVNQEADTSAVKVSDSVNAPGSSAIFSENVNHLGSDNQKCTMAVHQEQTDASSNVLTVTSETLNSEKIKPTIDETVEPPAPKTVEEFQSNLEDNQAAHKPPFAPGSEALDDEGMKLEVQTSQLGESGHVSLGHSTSCEMSVKAPTLPSPDTLLEPIEMNSQSATGVGSEKTKAEEIIQHENADVKATEAEPFVAVCPPPVTANELAEGRNDEVNQTTMERANTTVTQSDESVLSVVQNGAPNSLCPSGTPLPEEEHTEMDKLPDTITEPIMHVIDPCTEVPEPVGTPQTSRSKISESRGGDNGPELNVAHLVDAIDIREATEEDIPPLQPVTPEATHHVERPRRPPPPVIMTAAHGISPNAAANKKSHGGFHFRLGHSKSRDNSATREDSLDHHQRRTIGASVRSAFGTLTRSIKRKQSDLSDKKRASADSSADGRLTRPPPPRRDQFQLAVQPKTHMDQEEQSLQSVSGVCLSQESCTVRCCQSTLSSYTFENRSLDGGPSDSLVTSKTSGECPRHHVMLNELMFWKSVRKNMTELLEAYSDSDFGIHMCIVNHTVDRKMFVVFNLMW</sequence>
<dbReference type="AlphaFoldDB" id="A0A8E0VG01"/>
<keyword evidence="3" id="KW-1185">Reference proteome</keyword>
<feature type="region of interest" description="Disordered" evidence="1">
    <location>
        <begin position="309"/>
        <end position="336"/>
    </location>
</feature>
<dbReference type="OrthoDB" id="10519564at2759"/>
<gene>
    <name evidence="2" type="ORF">FBUS_00013</name>
</gene>
<feature type="compositionally biased region" description="Basic and acidic residues" evidence="1">
    <location>
        <begin position="409"/>
        <end position="423"/>
    </location>
</feature>
<feature type="compositionally biased region" description="Polar residues" evidence="1">
    <location>
        <begin position="45"/>
        <end position="60"/>
    </location>
</feature>
<reference evidence="2" key="1">
    <citation type="submission" date="2019-05" db="EMBL/GenBank/DDBJ databases">
        <title>Annotation for the trematode Fasciolopsis buski.</title>
        <authorList>
            <person name="Choi Y.-J."/>
        </authorList>
    </citation>
    <scope>NUCLEOTIDE SEQUENCE</scope>
    <source>
        <strain evidence="2">HT</strain>
        <tissue evidence="2">Whole worm</tissue>
    </source>
</reference>
<evidence type="ECO:0000313" key="2">
    <source>
        <dbReference type="EMBL" id="KAA0186254.1"/>
    </source>
</evidence>
<feature type="region of interest" description="Disordered" evidence="1">
    <location>
        <begin position="357"/>
        <end position="377"/>
    </location>
</feature>
<feature type="compositionally biased region" description="Polar residues" evidence="1">
    <location>
        <begin position="1"/>
        <end position="37"/>
    </location>
</feature>
<feature type="region of interest" description="Disordered" evidence="1">
    <location>
        <begin position="390"/>
        <end position="476"/>
    </location>
</feature>
<dbReference type="EMBL" id="LUCM01009864">
    <property type="protein sequence ID" value="KAA0186254.1"/>
    <property type="molecule type" value="Genomic_DNA"/>
</dbReference>
<protein>
    <submittedName>
        <fullName evidence="2">Uncharacterized protein</fullName>
    </submittedName>
</protein>
<dbReference type="Proteomes" id="UP000728185">
    <property type="component" value="Unassembled WGS sequence"/>
</dbReference>
<feature type="compositionally biased region" description="Basic and acidic residues" evidence="1">
    <location>
        <begin position="447"/>
        <end position="458"/>
    </location>
</feature>
<evidence type="ECO:0000256" key="1">
    <source>
        <dbReference type="SAM" id="MobiDB-lite"/>
    </source>
</evidence>
<feature type="compositionally biased region" description="Basic residues" evidence="1">
    <location>
        <begin position="395"/>
        <end position="408"/>
    </location>
</feature>
<evidence type="ECO:0000313" key="3">
    <source>
        <dbReference type="Proteomes" id="UP000728185"/>
    </source>
</evidence>
<proteinExistence type="predicted"/>
<accession>A0A8E0VG01</accession>